<dbReference type="AlphaFoldDB" id="A0A699KFT7"/>
<organism evidence="2">
    <name type="scientific">Tanacetum cinerariifolium</name>
    <name type="common">Dalmatian daisy</name>
    <name type="synonym">Chrysanthemum cinerariifolium</name>
    <dbReference type="NCBI Taxonomy" id="118510"/>
    <lineage>
        <taxon>Eukaryota</taxon>
        <taxon>Viridiplantae</taxon>
        <taxon>Streptophyta</taxon>
        <taxon>Embryophyta</taxon>
        <taxon>Tracheophyta</taxon>
        <taxon>Spermatophyta</taxon>
        <taxon>Magnoliopsida</taxon>
        <taxon>eudicotyledons</taxon>
        <taxon>Gunneridae</taxon>
        <taxon>Pentapetalae</taxon>
        <taxon>asterids</taxon>
        <taxon>campanulids</taxon>
        <taxon>Asterales</taxon>
        <taxon>Asteraceae</taxon>
        <taxon>Asteroideae</taxon>
        <taxon>Anthemideae</taxon>
        <taxon>Anthemidinae</taxon>
        <taxon>Tanacetum</taxon>
    </lineage>
</organism>
<feature type="region of interest" description="Disordered" evidence="1">
    <location>
        <begin position="141"/>
        <end position="180"/>
    </location>
</feature>
<gene>
    <name evidence="2" type="ORF">Tci_660197</name>
</gene>
<reference evidence="2" key="1">
    <citation type="journal article" date="2019" name="Sci. Rep.">
        <title>Draft genome of Tanacetum cinerariifolium, the natural source of mosquito coil.</title>
        <authorList>
            <person name="Yamashiro T."/>
            <person name="Shiraishi A."/>
            <person name="Satake H."/>
            <person name="Nakayama K."/>
        </authorList>
    </citation>
    <scope>NUCLEOTIDE SEQUENCE</scope>
</reference>
<accession>A0A699KFT7</accession>
<evidence type="ECO:0000256" key="1">
    <source>
        <dbReference type="SAM" id="MobiDB-lite"/>
    </source>
</evidence>
<evidence type="ECO:0000313" key="2">
    <source>
        <dbReference type="EMBL" id="GFA88225.1"/>
    </source>
</evidence>
<sequence>SSSSYTDDLMFSFFASQSNSPQLDDEDLEQIDHDDLEEMDLKYEAILQGSVEHHELKGTGMEMQDGLGYNWSYIAQEGLTEFALMAYTLGTNTEANLEIVAYQLGLESLEAQLIVHQKNKVAYEEKIAVLEFEVKDKGYGDPLSDSDSKVLPSVFNSRSSDGDDNQTNDRPITNKASASISKGESCNIKTSHISVEKPKVDSVRTSGVIIEVWVSDDEDTLVGTQVDSQTTVKSSFKKLEFTKAKTEFIKSVKQADKPKMVT</sequence>
<protein>
    <submittedName>
        <fullName evidence="2">Uncharacterized protein</fullName>
    </submittedName>
</protein>
<name>A0A699KFT7_TANCI</name>
<dbReference type="EMBL" id="BKCJ010506630">
    <property type="protein sequence ID" value="GFA88225.1"/>
    <property type="molecule type" value="Genomic_DNA"/>
</dbReference>
<proteinExistence type="predicted"/>
<feature type="compositionally biased region" description="Polar residues" evidence="1">
    <location>
        <begin position="168"/>
        <end position="180"/>
    </location>
</feature>
<feature type="non-terminal residue" evidence="2">
    <location>
        <position position="1"/>
    </location>
</feature>
<comment type="caution">
    <text evidence="2">The sequence shown here is derived from an EMBL/GenBank/DDBJ whole genome shotgun (WGS) entry which is preliminary data.</text>
</comment>